<organism evidence="3 4">
    <name type="scientific">Drosophila kikkawai</name>
    <name type="common">Fruit fly</name>
    <dbReference type="NCBI Taxonomy" id="30033"/>
    <lineage>
        <taxon>Eukaryota</taxon>
        <taxon>Metazoa</taxon>
        <taxon>Ecdysozoa</taxon>
        <taxon>Arthropoda</taxon>
        <taxon>Hexapoda</taxon>
        <taxon>Insecta</taxon>
        <taxon>Pterygota</taxon>
        <taxon>Neoptera</taxon>
        <taxon>Endopterygota</taxon>
        <taxon>Diptera</taxon>
        <taxon>Brachycera</taxon>
        <taxon>Muscomorpha</taxon>
        <taxon>Ephydroidea</taxon>
        <taxon>Drosophilidae</taxon>
        <taxon>Drosophila</taxon>
        <taxon>Sophophora</taxon>
    </lineage>
</organism>
<dbReference type="InterPro" id="IPR016187">
    <property type="entry name" value="CTDL_fold"/>
</dbReference>
<dbReference type="RefSeq" id="XP_017025394.1">
    <property type="nucleotide sequence ID" value="XM_017169905.1"/>
</dbReference>
<dbReference type="CDD" id="cd00037">
    <property type="entry name" value="CLECT"/>
    <property type="match status" value="1"/>
</dbReference>
<dbReference type="SUPFAM" id="SSF56436">
    <property type="entry name" value="C-type lectin-like"/>
    <property type="match status" value="1"/>
</dbReference>
<dbReference type="OMA" id="GYHNIEC"/>
<evidence type="ECO:0000259" key="2">
    <source>
        <dbReference type="PROSITE" id="PS50041"/>
    </source>
</evidence>
<evidence type="ECO:0000313" key="4">
    <source>
        <dbReference type="RefSeq" id="XP_017025394.1"/>
    </source>
</evidence>
<name>A0A6P4IPI5_DROKI</name>
<dbReference type="OrthoDB" id="7357196at2759"/>
<keyword evidence="3" id="KW-1185">Reference proteome</keyword>
<dbReference type="InterPro" id="IPR050111">
    <property type="entry name" value="C-type_lectin/snaclec_domain"/>
</dbReference>
<protein>
    <submittedName>
        <fullName evidence="4">Snaclec GPIB-binding protein subunit beta-like</fullName>
    </submittedName>
</protein>
<evidence type="ECO:0000313" key="3">
    <source>
        <dbReference type="Proteomes" id="UP001652661"/>
    </source>
</evidence>
<feature type="signal peptide" evidence="1">
    <location>
        <begin position="1"/>
        <end position="20"/>
    </location>
</feature>
<feature type="domain" description="C-type lectin" evidence="2">
    <location>
        <begin position="35"/>
        <end position="160"/>
    </location>
</feature>
<dbReference type="PROSITE" id="PS50041">
    <property type="entry name" value="C_TYPE_LECTIN_2"/>
    <property type="match status" value="1"/>
</dbReference>
<evidence type="ECO:0000256" key="1">
    <source>
        <dbReference type="SAM" id="SignalP"/>
    </source>
</evidence>
<gene>
    <name evidence="4" type="primary">LOC108076876</name>
</gene>
<dbReference type="Pfam" id="PF00059">
    <property type="entry name" value="Lectin_C"/>
    <property type="match status" value="1"/>
</dbReference>
<dbReference type="InterPro" id="IPR016186">
    <property type="entry name" value="C-type_lectin-like/link_sf"/>
</dbReference>
<reference evidence="3" key="1">
    <citation type="submission" date="2025-05" db="UniProtKB">
        <authorList>
            <consortium name="RefSeq"/>
        </authorList>
    </citation>
    <scope>NUCLEOTIDE SEQUENCE [LARGE SCALE GENOMIC DNA]</scope>
    <source>
        <strain evidence="3">14028-0561.14</strain>
    </source>
</reference>
<dbReference type="SMART" id="SM00034">
    <property type="entry name" value="CLECT"/>
    <property type="match status" value="1"/>
</dbReference>
<dbReference type="AlphaFoldDB" id="A0A6P4IPI5"/>
<dbReference type="Proteomes" id="UP001652661">
    <property type="component" value="Chromosome 2L"/>
</dbReference>
<keyword evidence="1" id="KW-0732">Signal</keyword>
<dbReference type="GeneID" id="108076876"/>
<accession>A0A6P4IPI5</accession>
<dbReference type="InterPro" id="IPR001304">
    <property type="entry name" value="C-type_lectin-like"/>
</dbReference>
<dbReference type="Gene3D" id="3.10.100.10">
    <property type="entry name" value="Mannose-Binding Protein A, subunit A"/>
    <property type="match status" value="1"/>
</dbReference>
<dbReference type="PANTHER" id="PTHR22803">
    <property type="entry name" value="MANNOSE, PHOSPHOLIPASE, LECTIN RECEPTOR RELATED"/>
    <property type="match status" value="1"/>
</dbReference>
<proteinExistence type="predicted"/>
<reference evidence="4" key="2">
    <citation type="submission" date="2025-08" db="UniProtKB">
        <authorList>
            <consortium name="RefSeq"/>
        </authorList>
    </citation>
    <scope>IDENTIFICATION</scope>
    <source>
        <strain evidence="4">14028-0561.14</strain>
        <tissue evidence="4">Whole fly</tissue>
    </source>
</reference>
<sequence length="185" mass="21085">MALTIKKLIFLSALLTFSLAFGQVKTVCPAGFSFIGEKCYFVSYEKANWFNADRKCHNLKSSLVIFDDDKDRQLLTATLKVLGLPFTNSWQDSIWTGLTSLGMDCNFVRSRNGKAVPYTPWSPNQPNPIARKDCVAYANYNGFGYHNIECEPYEFPFACEAKTLVTEKYLCLRKEEFLEVDINIL</sequence>
<feature type="chain" id="PRO_5028102726" evidence="1">
    <location>
        <begin position="21"/>
        <end position="185"/>
    </location>
</feature>